<dbReference type="Gene3D" id="1.10.150.530">
    <property type="match status" value="1"/>
</dbReference>
<keyword evidence="2" id="KW-0808">Transferase</keyword>
<dbReference type="eggNOG" id="COG0820">
    <property type="taxonomic scope" value="Bacteria"/>
</dbReference>
<reference evidence="2 3" key="1">
    <citation type="journal article" date="2014" name="Genome Announc.">
        <title>Draft Genome Sequence of the Boron-Tolerant and Moderately Halotolerant Bacterium Gracilibacillus boraciitolerans JCM 21714T.</title>
        <authorList>
            <person name="Ahmed I."/>
            <person name="Oshima K."/>
            <person name="Suda W."/>
            <person name="Kitamura K."/>
            <person name="Iida T."/>
            <person name="Ohmori Y."/>
            <person name="Fujiwara T."/>
            <person name="Hattori M."/>
            <person name="Ohkuma M."/>
        </authorList>
    </citation>
    <scope>NUCLEOTIDE SEQUENCE [LARGE SCALE GENOMIC DNA]</scope>
    <source>
        <strain evidence="2 3">JCM 21714</strain>
    </source>
</reference>
<sequence>MNSSIYSLTYKQLTDWLVTHGQKKFRAKQVWNWLYKRELIPFRKCII</sequence>
<keyword evidence="3" id="KW-1185">Reference proteome</keyword>
<comment type="caution">
    <text evidence="2">The sequence shown here is derived from an EMBL/GenBank/DDBJ whole genome shotgun (WGS) entry which is preliminary data.</text>
</comment>
<proteinExistence type="predicted"/>
<keyword evidence="2" id="KW-0489">Methyltransferase</keyword>
<dbReference type="GO" id="GO:0032259">
    <property type="term" value="P:methylation"/>
    <property type="evidence" value="ECO:0007669"/>
    <property type="project" value="UniProtKB-KW"/>
</dbReference>
<feature type="domain" description="Dual-specificity RNA methyltransferase RlmN N-terminal" evidence="1">
    <location>
        <begin position="6"/>
        <end position="42"/>
    </location>
</feature>
<gene>
    <name evidence="2" type="ORF">JCM21714_4695</name>
</gene>
<dbReference type="STRING" id="1298598.JCM21714_4695"/>
<evidence type="ECO:0000259" key="1">
    <source>
        <dbReference type="Pfam" id="PF21016"/>
    </source>
</evidence>
<dbReference type="InterPro" id="IPR048641">
    <property type="entry name" value="RlmN_N"/>
</dbReference>
<dbReference type="Pfam" id="PF21016">
    <property type="entry name" value="RlmN_N"/>
    <property type="match status" value="1"/>
</dbReference>
<organism evidence="2 3">
    <name type="scientific">Gracilibacillus boraciitolerans JCM 21714</name>
    <dbReference type="NCBI Taxonomy" id="1298598"/>
    <lineage>
        <taxon>Bacteria</taxon>
        <taxon>Bacillati</taxon>
        <taxon>Bacillota</taxon>
        <taxon>Bacilli</taxon>
        <taxon>Bacillales</taxon>
        <taxon>Bacillaceae</taxon>
        <taxon>Gracilibacillus</taxon>
    </lineage>
</organism>
<evidence type="ECO:0000313" key="3">
    <source>
        <dbReference type="Proteomes" id="UP000019102"/>
    </source>
</evidence>
<dbReference type="AlphaFoldDB" id="W4VQG8"/>
<dbReference type="GO" id="GO:0008168">
    <property type="term" value="F:methyltransferase activity"/>
    <property type="evidence" value="ECO:0007669"/>
    <property type="project" value="UniProtKB-KW"/>
</dbReference>
<evidence type="ECO:0000313" key="2">
    <source>
        <dbReference type="EMBL" id="GAE95451.1"/>
    </source>
</evidence>
<dbReference type="Proteomes" id="UP000019102">
    <property type="component" value="Unassembled WGS sequence"/>
</dbReference>
<accession>W4VQG8</accession>
<dbReference type="EMBL" id="BAVS01000061">
    <property type="protein sequence ID" value="GAE95451.1"/>
    <property type="molecule type" value="Genomic_DNA"/>
</dbReference>
<protein>
    <submittedName>
        <fullName evidence="2">Ribosomal RNA large subunit methyltransferase N</fullName>
    </submittedName>
</protein>
<name>W4VQG8_9BACI</name>